<evidence type="ECO:0000256" key="1">
    <source>
        <dbReference type="SAM" id="SignalP"/>
    </source>
</evidence>
<dbReference type="AlphaFoldDB" id="A0A366SB65"/>
<keyword evidence="1" id="KW-0732">Signal</keyword>
<dbReference type="OrthoDB" id="4969153at2759"/>
<evidence type="ECO:0000313" key="2">
    <source>
        <dbReference type="EMBL" id="RBR26192.1"/>
    </source>
</evidence>
<proteinExistence type="predicted"/>
<dbReference type="EMBL" id="QKXC01000025">
    <property type="protein sequence ID" value="RBR26192.1"/>
    <property type="molecule type" value="Genomic_DNA"/>
</dbReference>
<dbReference type="Proteomes" id="UP000253153">
    <property type="component" value="Unassembled WGS sequence"/>
</dbReference>
<accession>A0A366SB65</accession>
<name>A0A366SB65_9HYPO</name>
<feature type="signal peptide" evidence="1">
    <location>
        <begin position="1"/>
        <end position="17"/>
    </location>
</feature>
<reference evidence="2 3" key="1">
    <citation type="submission" date="2018-06" db="EMBL/GenBank/DDBJ databases">
        <title>Fusarium incarnatum-equiseti species complex species 28.</title>
        <authorList>
            <person name="Gardiner D.M."/>
        </authorList>
    </citation>
    <scope>NUCLEOTIDE SEQUENCE [LARGE SCALE GENOMIC DNA]</scope>
    <source>
        <strain evidence="2 3">FIESC_28</strain>
    </source>
</reference>
<dbReference type="GeneID" id="41990422"/>
<comment type="caution">
    <text evidence="2">The sequence shown here is derived from an EMBL/GenBank/DDBJ whole genome shotgun (WGS) entry which is preliminary data.</text>
</comment>
<organism evidence="2 3">
    <name type="scientific">Fusarium coffeatum</name>
    <dbReference type="NCBI Taxonomy" id="231269"/>
    <lineage>
        <taxon>Eukaryota</taxon>
        <taxon>Fungi</taxon>
        <taxon>Dikarya</taxon>
        <taxon>Ascomycota</taxon>
        <taxon>Pezizomycotina</taxon>
        <taxon>Sordariomycetes</taxon>
        <taxon>Hypocreomycetidae</taxon>
        <taxon>Hypocreales</taxon>
        <taxon>Nectriaceae</taxon>
        <taxon>Fusarium</taxon>
        <taxon>Fusarium incarnatum-equiseti species complex</taxon>
    </lineage>
</organism>
<evidence type="ECO:0000313" key="3">
    <source>
        <dbReference type="Proteomes" id="UP000253153"/>
    </source>
</evidence>
<sequence length="94" mass="10292">MKFTTILLACSVGLVSARSSKIRQQSATCYDRFDAIKDAKAAGCDKISTYLISGTFCNPYGCDCEWGCIESDGYNDEWIPYKCPNGFGSDVCSE</sequence>
<dbReference type="RefSeq" id="XP_031020783.1">
    <property type="nucleotide sequence ID" value="XM_031155126.1"/>
</dbReference>
<gene>
    <name evidence="2" type="ORF">FIESC28_00975</name>
</gene>
<feature type="chain" id="PRO_5016704591" evidence="1">
    <location>
        <begin position="18"/>
        <end position="94"/>
    </location>
</feature>
<keyword evidence="3" id="KW-1185">Reference proteome</keyword>
<protein>
    <submittedName>
        <fullName evidence="2">Uncharacterized protein</fullName>
    </submittedName>
</protein>